<dbReference type="PANTHER" id="PTHR35802">
    <property type="entry name" value="PROTEASE SYNTHASE AND SPORULATION PROTEIN PAI 2"/>
    <property type="match status" value="1"/>
</dbReference>
<dbReference type="Pfam" id="PF04299">
    <property type="entry name" value="FMN_bind_2"/>
    <property type="match status" value="1"/>
</dbReference>
<dbReference type="InterPro" id="IPR012349">
    <property type="entry name" value="Split_barrel_FMN-bd"/>
</dbReference>
<evidence type="ECO:0000313" key="1">
    <source>
        <dbReference type="EMBL" id="OIQ96087.1"/>
    </source>
</evidence>
<name>A0A1J5RVS5_9ZZZZ</name>
<organism evidence="1">
    <name type="scientific">mine drainage metagenome</name>
    <dbReference type="NCBI Taxonomy" id="410659"/>
    <lineage>
        <taxon>unclassified sequences</taxon>
        <taxon>metagenomes</taxon>
        <taxon>ecological metagenomes</taxon>
    </lineage>
</organism>
<dbReference type="SUPFAM" id="SSF50475">
    <property type="entry name" value="FMN-binding split barrel"/>
    <property type="match status" value="1"/>
</dbReference>
<dbReference type="PIRSF" id="PIRSF010372">
    <property type="entry name" value="PaiB"/>
    <property type="match status" value="1"/>
</dbReference>
<accession>A0A1J5RVS5</accession>
<comment type="caution">
    <text evidence="1">The sequence shown here is derived from an EMBL/GenBank/DDBJ whole genome shotgun (WGS) entry which is preliminary data.</text>
</comment>
<dbReference type="GO" id="GO:0008233">
    <property type="term" value="F:peptidase activity"/>
    <property type="evidence" value="ECO:0007669"/>
    <property type="project" value="UniProtKB-KW"/>
</dbReference>
<keyword evidence="1" id="KW-0645">Protease</keyword>
<protein>
    <submittedName>
        <fullName evidence="1">Protease synthase and sporulation protein PAI 2</fullName>
    </submittedName>
</protein>
<dbReference type="EMBL" id="MLJW01000155">
    <property type="protein sequence ID" value="OIQ96087.1"/>
    <property type="molecule type" value="Genomic_DNA"/>
</dbReference>
<dbReference type="AlphaFoldDB" id="A0A1J5RVS5"/>
<dbReference type="PANTHER" id="PTHR35802:SF1">
    <property type="entry name" value="PROTEASE SYNTHASE AND SPORULATION PROTEIN PAI 2"/>
    <property type="match status" value="1"/>
</dbReference>
<gene>
    <name evidence="1" type="primary">paiB_4</name>
    <name evidence="1" type="ORF">GALL_219650</name>
</gene>
<keyword evidence="1" id="KW-0378">Hydrolase</keyword>
<sequence>MYLPTHFAQPNVDTLHALMRAHPLATLVTLGAQGQGLDANPVPLMWADDGTPHGVLRGHVARANPVWREAAPGAEALAIFHGPNAYISPSWYPSKRETGKVVPTWNYAVVHARGPLRVIDDAAWVRGLVEILTRTHEAAMPQPWAVGDAPPDYIARMLDAIVGIELALTSLQGKWKTSQNQPAANRAGVVEGLRRRDGADDAAMADWVERAARP</sequence>
<dbReference type="InterPro" id="IPR007396">
    <property type="entry name" value="TR_PAI2-type"/>
</dbReference>
<dbReference type="GO" id="GO:0006508">
    <property type="term" value="P:proteolysis"/>
    <property type="evidence" value="ECO:0007669"/>
    <property type="project" value="UniProtKB-KW"/>
</dbReference>
<proteinExistence type="predicted"/>
<dbReference type="Gene3D" id="2.30.110.10">
    <property type="entry name" value="Electron Transport, Fmn-binding Protein, Chain A"/>
    <property type="match status" value="1"/>
</dbReference>
<reference evidence="1" key="1">
    <citation type="submission" date="2016-10" db="EMBL/GenBank/DDBJ databases">
        <title>Sequence of Gallionella enrichment culture.</title>
        <authorList>
            <person name="Poehlein A."/>
            <person name="Muehling M."/>
            <person name="Daniel R."/>
        </authorList>
    </citation>
    <scope>NUCLEOTIDE SEQUENCE</scope>
</reference>